<keyword evidence="2" id="KW-1003">Cell membrane</keyword>
<evidence type="ECO:0000256" key="4">
    <source>
        <dbReference type="ARBA" id="ARBA00022989"/>
    </source>
</evidence>
<accession>A0ABU5IKW8</accession>
<evidence type="ECO:0000256" key="6">
    <source>
        <dbReference type="SAM" id="Phobius"/>
    </source>
</evidence>
<keyword evidence="5 6" id="KW-0472">Membrane</keyword>
<keyword evidence="3 6" id="KW-0812">Transmembrane</keyword>
<evidence type="ECO:0000256" key="5">
    <source>
        <dbReference type="ARBA" id="ARBA00023136"/>
    </source>
</evidence>
<evidence type="ECO:0000313" key="7">
    <source>
        <dbReference type="EMBL" id="MDZ5459548.1"/>
    </source>
</evidence>
<evidence type="ECO:0000313" key="8">
    <source>
        <dbReference type="Proteomes" id="UP001293718"/>
    </source>
</evidence>
<reference evidence="7 8" key="1">
    <citation type="submission" date="2023-11" db="EMBL/GenBank/DDBJ databases">
        <title>Draft genome of Azohydromonas lata strain H1 (DSM1123), a polyhydroxyalkanoate producer.</title>
        <authorList>
            <person name="Traversa D."/>
            <person name="D'Addabbo P."/>
            <person name="Pazzani C."/>
            <person name="Manzari C."/>
            <person name="Chiara M."/>
            <person name="Scrascia M."/>
        </authorList>
    </citation>
    <scope>NUCLEOTIDE SEQUENCE [LARGE SCALE GENOMIC DNA]</scope>
    <source>
        <strain evidence="7 8">H1</strain>
    </source>
</reference>
<feature type="transmembrane region" description="Helical" evidence="6">
    <location>
        <begin position="184"/>
        <end position="205"/>
    </location>
</feature>
<protein>
    <submittedName>
        <fullName evidence="7">LysE family translocator</fullName>
    </submittedName>
</protein>
<comment type="subcellular location">
    <subcellularLocation>
        <location evidence="1">Cell membrane</location>
        <topology evidence="1">Multi-pass membrane protein</topology>
    </subcellularLocation>
</comment>
<dbReference type="PIRSF" id="PIRSF006324">
    <property type="entry name" value="LeuE"/>
    <property type="match status" value="1"/>
</dbReference>
<name>A0ABU5IKW8_9BURK</name>
<evidence type="ECO:0000256" key="3">
    <source>
        <dbReference type="ARBA" id="ARBA00022692"/>
    </source>
</evidence>
<comment type="caution">
    <text evidence="7">The sequence shown here is derived from an EMBL/GenBank/DDBJ whole genome shotgun (WGS) entry which is preliminary data.</text>
</comment>
<organism evidence="7 8">
    <name type="scientific">Azohydromonas lata</name>
    <dbReference type="NCBI Taxonomy" id="45677"/>
    <lineage>
        <taxon>Bacteria</taxon>
        <taxon>Pseudomonadati</taxon>
        <taxon>Pseudomonadota</taxon>
        <taxon>Betaproteobacteria</taxon>
        <taxon>Burkholderiales</taxon>
        <taxon>Sphaerotilaceae</taxon>
        <taxon>Azohydromonas</taxon>
    </lineage>
</organism>
<dbReference type="PANTHER" id="PTHR30086">
    <property type="entry name" value="ARGININE EXPORTER PROTEIN ARGO"/>
    <property type="match status" value="1"/>
</dbReference>
<feature type="transmembrane region" description="Helical" evidence="6">
    <location>
        <begin position="73"/>
        <end position="92"/>
    </location>
</feature>
<gene>
    <name evidence="7" type="ORF">SM757_23490</name>
</gene>
<evidence type="ECO:0000256" key="1">
    <source>
        <dbReference type="ARBA" id="ARBA00004651"/>
    </source>
</evidence>
<dbReference type="InterPro" id="IPR001123">
    <property type="entry name" value="LeuE-type"/>
</dbReference>
<dbReference type="Pfam" id="PF01810">
    <property type="entry name" value="LysE"/>
    <property type="match status" value="1"/>
</dbReference>
<feature type="transmembrane region" description="Helical" evidence="6">
    <location>
        <begin position="146"/>
        <end position="172"/>
    </location>
</feature>
<dbReference type="RefSeq" id="WP_066333844.1">
    <property type="nucleotide sequence ID" value="NZ_JAXOJX010000046.1"/>
</dbReference>
<keyword evidence="4 6" id="KW-1133">Transmembrane helix</keyword>
<keyword evidence="8" id="KW-1185">Reference proteome</keyword>
<dbReference type="Proteomes" id="UP001293718">
    <property type="component" value="Unassembled WGS sequence"/>
</dbReference>
<evidence type="ECO:0000256" key="2">
    <source>
        <dbReference type="ARBA" id="ARBA00022475"/>
    </source>
</evidence>
<sequence length="208" mass="21690">MSSGIQWDLFLAAATALALTPGPDMIYVVSRALAQGRKAALISAAGLTLGVAAHTFFAAFGVTVLLQTSEIAFTALKVAGACYLLWMGVQLWRAAPSMDIHAASDRLGPRALFLQGALSALLNPKLALFFLAFLPQFVPADSASPALDTVLLGLAFGAIGVPVQAVAGWVAGSLSQALRRNPRAVVSTFRFSGALMLILGLRLLVSPR</sequence>
<feature type="transmembrane region" description="Helical" evidence="6">
    <location>
        <begin position="112"/>
        <end position="134"/>
    </location>
</feature>
<proteinExistence type="predicted"/>
<dbReference type="PANTHER" id="PTHR30086:SF20">
    <property type="entry name" value="ARGININE EXPORTER PROTEIN ARGO-RELATED"/>
    <property type="match status" value="1"/>
</dbReference>
<feature type="transmembrane region" description="Helical" evidence="6">
    <location>
        <begin position="41"/>
        <end position="66"/>
    </location>
</feature>
<dbReference type="EMBL" id="JAXOJX010000046">
    <property type="protein sequence ID" value="MDZ5459548.1"/>
    <property type="molecule type" value="Genomic_DNA"/>
</dbReference>